<comment type="caution">
    <text evidence="3">The sequence shown here is derived from an EMBL/GenBank/DDBJ whole genome shotgun (WGS) entry which is preliminary data.</text>
</comment>
<evidence type="ECO:0000256" key="1">
    <source>
        <dbReference type="ARBA" id="ARBA00022801"/>
    </source>
</evidence>
<sequence length="307" mass="34394">MGQMDTVWVDLLGTAYEQRFYDVDGVRTRSIEAGEGDPIVFLHGGGGHAETWIRNLEAHSPHRKSYAIDMLGHGFTDAPESSDYTTADVLNHVVRFLDVAGIEKADFCGESFGGRISAWMAINHPDRVNKLILNTSGGLPATKKHQSDDVSDLLARTTNSLQQTSDEAVRSRIEWLFADPSQVPEEFVKIRQAIYRQPGIKESLTKLFSRLFDPEDAKNYWLTPERLAGITAPTFVIWSDHNPIHSYDDAKEGFSHIPDVRFHLIKNAAHWPQYEQAEEYNRVQVSFLLDGEPSLATVEPISVGGKS</sequence>
<reference evidence="3 4" key="1">
    <citation type="submission" date="2017-10" db="EMBL/GenBank/DDBJ databases">
        <title>The draft genome sequence of Williamsia sp. BULT 1.1 isolated from the semi-arid grassland soils from South Africa.</title>
        <authorList>
            <person name="Kabwe M.H."/>
            <person name="Govender N."/>
            <person name="Mutseka Lunga P."/>
            <person name="Vikram S."/>
            <person name="Makhalanyane T.P."/>
        </authorList>
    </citation>
    <scope>NUCLEOTIDE SEQUENCE [LARGE SCALE GENOMIC DNA]</scope>
    <source>
        <strain evidence="3 4">BULT 1.1</strain>
    </source>
</reference>
<proteinExistence type="predicted"/>
<gene>
    <name evidence="3" type="ORF">CSW57_21430</name>
</gene>
<dbReference type="GO" id="GO:0016787">
    <property type="term" value="F:hydrolase activity"/>
    <property type="evidence" value="ECO:0007669"/>
    <property type="project" value="UniProtKB-KW"/>
</dbReference>
<keyword evidence="1 3" id="KW-0378">Hydrolase</keyword>
<dbReference type="Proteomes" id="UP000225108">
    <property type="component" value="Unassembled WGS sequence"/>
</dbReference>
<dbReference type="SUPFAM" id="SSF53474">
    <property type="entry name" value="alpha/beta-Hydrolases"/>
    <property type="match status" value="1"/>
</dbReference>
<dbReference type="Pfam" id="PF00561">
    <property type="entry name" value="Abhydrolase_1"/>
    <property type="match status" value="1"/>
</dbReference>
<dbReference type="InterPro" id="IPR000073">
    <property type="entry name" value="AB_hydrolase_1"/>
</dbReference>
<organism evidence="3 4">
    <name type="scientific">Williamsia marianensis</name>
    <dbReference type="NCBI Taxonomy" id="85044"/>
    <lineage>
        <taxon>Bacteria</taxon>
        <taxon>Bacillati</taxon>
        <taxon>Actinomycetota</taxon>
        <taxon>Actinomycetes</taxon>
        <taxon>Mycobacteriales</taxon>
        <taxon>Nocardiaceae</taxon>
        <taxon>Williamsia</taxon>
    </lineage>
</organism>
<accession>A0A2G3PK40</accession>
<dbReference type="EMBL" id="PEBD01000010">
    <property type="protein sequence ID" value="PHV66181.1"/>
    <property type="molecule type" value="Genomic_DNA"/>
</dbReference>
<dbReference type="Gene3D" id="3.40.50.1820">
    <property type="entry name" value="alpha/beta hydrolase"/>
    <property type="match status" value="1"/>
</dbReference>
<dbReference type="PANTHER" id="PTHR43798">
    <property type="entry name" value="MONOACYLGLYCEROL LIPASE"/>
    <property type="match status" value="1"/>
</dbReference>
<dbReference type="AlphaFoldDB" id="A0A2G3PK40"/>
<evidence type="ECO:0000259" key="2">
    <source>
        <dbReference type="Pfam" id="PF00561"/>
    </source>
</evidence>
<dbReference type="InterPro" id="IPR029058">
    <property type="entry name" value="AB_hydrolase_fold"/>
</dbReference>
<dbReference type="GO" id="GO:0016020">
    <property type="term" value="C:membrane"/>
    <property type="evidence" value="ECO:0007669"/>
    <property type="project" value="TreeGrafter"/>
</dbReference>
<name>A0A2G3PK40_WILMA</name>
<dbReference type="InterPro" id="IPR050266">
    <property type="entry name" value="AB_hydrolase_sf"/>
</dbReference>
<protein>
    <submittedName>
        <fullName evidence="3">Alpha/beta hydrolase</fullName>
    </submittedName>
</protein>
<evidence type="ECO:0000313" key="4">
    <source>
        <dbReference type="Proteomes" id="UP000225108"/>
    </source>
</evidence>
<feature type="domain" description="AB hydrolase-1" evidence="2">
    <location>
        <begin position="38"/>
        <end position="275"/>
    </location>
</feature>
<dbReference type="RefSeq" id="WP_099384443.1">
    <property type="nucleotide sequence ID" value="NZ_PEBD01000010.1"/>
</dbReference>
<dbReference type="PANTHER" id="PTHR43798:SF31">
    <property type="entry name" value="AB HYDROLASE SUPERFAMILY PROTEIN YCLE"/>
    <property type="match status" value="1"/>
</dbReference>
<evidence type="ECO:0000313" key="3">
    <source>
        <dbReference type="EMBL" id="PHV66181.1"/>
    </source>
</evidence>
<dbReference type="PRINTS" id="PR00111">
    <property type="entry name" value="ABHYDROLASE"/>
</dbReference>